<dbReference type="CDD" id="cd05289">
    <property type="entry name" value="MDR_like_2"/>
    <property type="match status" value="1"/>
</dbReference>
<dbReference type="RefSeq" id="WP_380599385.1">
    <property type="nucleotide sequence ID" value="NZ_JBHSDU010000003.1"/>
</dbReference>
<feature type="signal peptide" evidence="1">
    <location>
        <begin position="1"/>
        <end position="20"/>
    </location>
</feature>
<dbReference type="PANTHER" id="PTHR11695:SF294">
    <property type="entry name" value="RETICULON-4-INTERACTING PROTEIN 1, MITOCHONDRIAL"/>
    <property type="match status" value="1"/>
</dbReference>
<dbReference type="SUPFAM" id="SSF51735">
    <property type="entry name" value="NAD(P)-binding Rossmann-fold domains"/>
    <property type="match status" value="1"/>
</dbReference>
<evidence type="ECO:0000259" key="2">
    <source>
        <dbReference type="SMART" id="SM00829"/>
    </source>
</evidence>
<keyword evidence="3" id="KW-0560">Oxidoreductase</keyword>
<dbReference type="EC" id="1.-.-.-" evidence="3"/>
<keyword evidence="4" id="KW-1185">Reference proteome</keyword>
<name>A0ABV8SUD2_9GAMM</name>
<dbReference type="Pfam" id="PF13602">
    <property type="entry name" value="ADH_zinc_N_2"/>
    <property type="match status" value="1"/>
</dbReference>
<dbReference type="Proteomes" id="UP001595904">
    <property type="component" value="Unassembled WGS sequence"/>
</dbReference>
<proteinExistence type="predicted"/>
<dbReference type="SMART" id="SM00829">
    <property type="entry name" value="PKS_ER"/>
    <property type="match status" value="1"/>
</dbReference>
<dbReference type="InterPro" id="IPR011032">
    <property type="entry name" value="GroES-like_sf"/>
</dbReference>
<feature type="chain" id="PRO_5045456205" evidence="1">
    <location>
        <begin position="21"/>
        <end position="336"/>
    </location>
</feature>
<dbReference type="PANTHER" id="PTHR11695">
    <property type="entry name" value="ALCOHOL DEHYDROGENASE RELATED"/>
    <property type="match status" value="1"/>
</dbReference>
<dbReference type="Pfam" id="PF08240">
    <property type="entry name" value="ADH_N"/>
    <property type="match status" value="1"/>
</dbReference>
<keyword evidence="1" id="KW-0732">Signal</keyword>
<evidence type="ECO:0000256" key="1">
    <source>
        <dbReference type="SAM" id="SignalP"/>
    </source>
</evidence>
<comment type="caution">
    <text evidence="3">The sequence shown here is derived from an EMBL/GenBank/DDBJ whole genome shotgun (WGS) entry which is preliminary data.</text>
</comment>
<sequence>MQLPIVLSLFVFALTSLSSAETGPARMRALLMTGYGGPEVMKVGEVAVPTPASGEVRIRTHAAAVNPIDWKIRTGKLQRNYGVTLPYIPGRDVAGTIDAMGPGVTDWKVGDSVVAVTSGGTLAEYVIAPAENVARKPNKLTFEEAAGIPTASLAAWRTLITNGDIKKGQRVLIHGGAGGVGSTAVQLAHWRGAHVIATASQSNHAYLKSIGADEVIDYRTTRFEDVAKNMDVVLDTVGGETLQRSPAVLREGGTLLTIVGMPPAQACSERKLRCPTPSTATSEQPGEELTKLGQLFDSGALKMYVEAVFPLEQAAKALELSETGRARGKIVVRVLN</sequence>
<dbReference type="Gene3D" id="3.40.50.720">
    <property type="entry name" value="NAD(P)-binding Rossmann-like Domain"/>
    <property type="match status" value="1"/>
</dbReference>
<organism evidence="3 4">
    <name type="scientific">Steroidobacter flavus</name>
    <dbReference type="NCBI Taxonomy" id="1842136"/>
    <lineage>
        <taxon>Bacteria</taxon>
        <taxon>Pseudomonadati</taxon>
        <taxon>Pseudomonadota</taxon>
        <taxon>Gammaproteobacteria</taxon>
        <taxon>Steroidobacterales</taxon>
        <taxon>Steroidobacteraceae</taxon>
        <taxon>Steroidobacter</taxon>
    </lineage>
</organism>
<dbReference type="SUPFAM" id="SSF50129">
    <property type="entry name" value="GroES-like"/>
    <property type="match status" value="1"/>
</dbReference>
<dbReference type="Gene3D" id="3.90.180.10">
    <property type="entry name" value="Medium-chain alcohol dehydrogenases, catalytic domain"/>
    <property type="match status" value="1"/>
</dbReference>
<feature type="domain" description="Enoyl reductase (ER)" evidence="2">
    <location>
        <begin position="36"/>
        <end position="332"/>
    </location>
</feature>
<dbReference type="EMBL" id="JBHSDU010000003">
    <property type="protein sequence ID" value="MFC4311233.1"/>
    <property type="molecule type" value="Genomic_DNA"/>
</dbReference>
<reference evidence="4" key="1">
    <citation type="journal article" date="2019" name="Int. J. Syst. Evol. Microbiol.">
        <title>The Global Catalogue of Microorganisms (GCM) 10K type strain sequencing project: providing services to taxonomists for standard genome sequencing and annotation.</title>
        <authorList>
            <consortium name="The Broad Institute Genomics Platform"/>
            <consortium name="The Broad Institute Genome Sequencing Center for Infectious Disease"/>
            <person name="Wu L."/>
            <person name="Ma J."/>
        </authorList>
    </citation>
    <scope>NUCLEOTIDE SEQUENCE [LARGE SCALE GENOMIC DNA]</scope>
    <source>
        <strain evidence="4">CGMCC 1.10759</strain>
    </source>
</reference>
<dbReference type="InterPro" id="IPR036291">
    <property type="entry name" value="NAD(P)-bd_dom_sf"/>
</dbReference>
<dbReference type="InterPro" id="IPR050700">
    <property type="entry name" value="YIM1/Zinc_Alcohol_DH_Fams"/>
</dbReference>
<evidence type="ECO:0000313" key="4">
    <source>
        <dbReference type="Proteomes" id="UP001595904"/>
    </source>
</evidence>
<protein>
    <submittedName>
        <fullName evidence="3">NADP-dependent oxidoreductase</fullName>
        <ecNumber evidence="3">1.-.-.-</ecNumber>
    </submittedName>
</protein>
<evidence type="ECO:0000313" key="3">
    <source>
        <dbReference type="EMBL" id="MFC4311233.1"/>
    </source>
</evidence>
<accession>A0ABV8SUD2</accession>
<dbReference type="InterPro" id="IPR020843">
    <property type="entry name" value="ER"/>
</dbReference>
<dbReference type="InterPro" id="IPR013154">
    <property type="entry name" value="ADH-like_N"/>
</dbReference>
<gene>
    <name evidence="3" type="ORF">ACFPN2_19195</name>
</gene>
<dbReference type="GO" id="GO:0016491">
    <property type="term" value="F:oxidoreductase activity"/>
    <property type="evidence" value="ECO:0007669"/>
    <property type="project" value="UniProtKB-KW"/>
</dbReference>